<dbReference type="EMBL" id="BGZK01001361">
    <property type="protein sequence ID" value="GBP78219.1"/>
    <property type="molecule type" value="Genomic_DNA"/>
</dbReference>
<dbReference type="AlphaFoldDB" id="A0A4C1YU96"/>
<reference evidence="1 2" key="1">
    <citation type="journal article" date="2019" name="Commun. Biol.">
        <title>The bagworm genome reveals a unique fibroin gene that provides high tensile strength.</title>
        <authorList>
            <person name="Kono N."/>
            <person name="Nakamura H."/>
            <person name="Ohtoshi R."/>
            <person name="Tomita M."/>
            <person name="Numata K."/>
            <person name="Arakawa K."/>
        </authorList>
    </citation>
    <scope>NUCLEOTIDE SEQUENCE [LARGE SCALE GENOMIC DNA]</scope>
</reference>
<comment type="caution">
    <text evidence="1">The sequence shown here is derived from an EMBL/GenBank/DDBJ whole genome shotgun (WGS) entry which is preliminary data.</text>
</comment>
<sequence length="97" mass="10085">MSIGFGPEGTEFDSDHGQLTKIVQGLCPSSGAMNSTKGMSMDVLVETGGVISAQLALDQLGKTYTSPSNWIKNIVRGYASGVGDLEADATKSFAVQI</sequence>
<dbReference type="Proteomes" id="UP000299102">
    <property type="component" value="Unassembled WGS sequence"/>
</dbReference>
<name>A0A4C1YU96_EUMVA</name>
<gene>
    <name evidence="1" type="ORF">EVAR_54004_1</name>
</gene>
<accession>A0A4C1YU96</accession>
<evidence type="ECO:0000313" key="2">
    <source>
        <dbReference type="Proteomes" id="UP000299102"/>
    </source>
</evidence>
<keyword evidence="2" id="KW-1185">Reference proteome</keyword>
<organism evidence="1 2">
    <name type="scientific">Eumeta variegata</name>
    <name type="common">Bagworm moth</name>
    <name type="synonym">Eumeta japonica</name>
    <dbReference type="NCBI Taxonomy" id="151549"/>
    <lineage>
        <taxon>Eukaryota</taxon>
        <taxon>Metazoa</taxon>
        <taxon>Ecdysozoa</taxon>
        <taxon>Arthropoda</taxon>
        <taxon>Hexapoda</taxon>
        <taxon>Insecta</taxon>
        <taxon>Pterygota</taxon>
        <taxon>Neoptera</taxon>
        <taxon>Endopterygota</taxon>
        <taxon>Lepidoptera</taxon>
        <taxon>Glossata</taxon>
        <taxon>Ditrysia</taxon>
        <taxon>Tineoidea</taxon>
        <taxon>Psychidae</taxon>
        <taxon>Oiketicinae</taxon>
        <taxon>Eumeta</taxon>
    </lineage>
</organism>
<evidence type="ECO:0000313" key="1">
    <source>
        <dbReference type="EMBL" id="GBP78219.1"/>
    </source>
</evidence>
<protein>
    <submittedName>
        <fullName evidence="1">Uncharacterized protein</fullName>
    </submittedName>
</protein>
<proteinExistence type="predicted"/>